<keyword evidence="5 8" id="KW-1133">Transmembrane helix</keyword>
<reference evidence="9" key="1">
    <citation type="submission" date="2024-06" db="EMBL/GenBank/DDBJ databases">
        <title>Draft genome sequence of Microbacterium sp. strain A8/3-1, isolated from Oxytropis tragacanthoides Fisch. ex DC. Root nodules in the Altai region of Russia.</title>
        <authorList>
            <person name="Sazanova A."/>
            <person name="Guro P."/>
            <person name="Kuznetsova I."/>
            <person name="Belimov A."/>
            <person name="Safronova V."/>
        </authorList>
    </citation>
    <scope>NUCLEOTIDE SEQUENCE</scope>
    <source>
        <strain evidence="9">A8/3-1</strain>
    </source>
</reference>
<dbReference type="EMBL" id="CP158357">
    <property type="protein sequence ID" value="XBX78296.1"/>
    <property type="molecule type" value="Genomic_DNA"/>
</dbReference>
<organism evidence="9">
    <name type="scientific">Microbacterium sp. A8/3-1</name>
    <dbReference type="NCBI Taxonomy" id="3160749"/>
    <lineage>
        <taxon>Bacteria</taxon>
        <taxon>Bacillati</taxon>
        <taxon>Actinomycetota</taxon>
        <taxon>Actinomycetes</taxon>
        <taxon>Micrococcales</taxon>
        <taxon>Microbacteriaceae</taxon>
        <taxon>Microbacterium</taxon>
    </lineage>
</organism>
<dbReference type="GO" id="GO:0016872">
    <property type="term" value="F:intramolecular lyase activity"/>
    <property type="evidence" value="ECO:0007669"/>
    <property type="project" value="InterPro"/>
</dbReference>
<proteinExistence type="predicted"/>
<sequence length="115" mass="12840">MGALYLGALILFSGCLLLLDRRFRLFFWRDALSAAIVTVVGFVFFLAWDVAGIAGGIFFRGEAAIATGIVLAPELPIEEPVFLLFLVLCTMILYTGAVRVLTHRRPRRQAQERRP</sequence>
<keyword evidence="3 8" id="KW-0812">Transmembrane</keyword>
<dbReference type="InterPro" id="IPR017825">
    <property type="entry name" value="Lycopene_cyclase_dom"/>
</dbReference>
<evidence type="ECO:0000313" key="9">
    <source>
        <dbReference type="EMBL" id="XBX78296.1"/>
    </source>
</evidence>
<feature type="transmembrane region" description="Helical" evidence="8">
    <location>
        <begin position="35"/>
        <end position="61"/>
    </location>
</feature>
<keyword evidence="6 8" id="KW-0472">Membrane</keyword>
<dbReference type="AlphaFoldDB" id="A0AAU7VWZ0"/>
<evidence type="ECO:0000256" key="3">
    <source>
        <dbReference type="ARBA" id="ARBA00022692"/>
    </source>
</evidence>
<evidence type="ECO:0000256" key="2">
    <source>
        <dbReference type="ARBA" id="ARBA00004829"/>
    </source>
</evidence>
<evidence type="ECO:0000256" key="4">
    <source>
        <dbReference type="ARBA" id="ARBA00022746"/>
    </source>
</evidence>
<accession>A0AAU7VWZ0</accession>
<dbReference type="GO" id="GO:0016117">
    <property type="term" value="P:carotenoid biosynthetic process"/>
    <property type="evidence" value="ECO:0007669"/>
    <property type="project" value="UniProtKB-KW"/>
</dbReference>
<keyword evidence="7" id="KW-0413">Isomerase</keyword>
<gene>
    <name evidence="9" type="ORF">ABS642_20690</name>
</gene>
<comment type="subcellular location">
    <subcellularLocation>
        <location evidence="1">Membrane</location>
        <topology evidence="1">Multi-pass membrane protein</topology>
    </subcellularLocation>
</comment>
<dbReference type="GO" id="GO:0016020">
    <property type="term" value="C:membrane"/>
    <property type="evidence" value="ECO:0007669"/>
    <property type="project" value="UniProtKB-SubCell"/>
</dbReference>
<dbReference type="NCBIfam" id="TIGR03462">
    <property type="entry name" value="CarR_dom_SF"/>
    <property type="match status" value="1"/>
</dbReference>
<comment type="pathway">
    <text evidence="2">Carotenoid biosynthesis.</text>
</comment>
<feature type="transmembrane region" description="Helical" evidence="8">
    <location>
        <begin position="6"/>
        <end position="23"/>
    </location>
</feature>
<dbReference type="RefSeq" id="WP_282216428.1">
    <property type="nucleotide sequence ID" value="NZ_CP158357.1"/>
</dbReference>
<evidence type="ECO:0000256" key="7">
    <source>
        <dbReference type="ARBA" id="ARBA00023235"/>
    </source>
</evidence>
<protein>
    <submittedName>
        <fullName evidence="9">Lycopene cyclase domain-containing protein</fullName>
    </submittedName>
</protein>
<evidence type="ECO:0000256" key="8">
    <source>
        <dbReference type="SAM" id="Phobius"/>
    </source>
</evidence>
<keyword evidence="4" id="KW-0125">Carotenoid biosynthesis</keyword>
<name>A0AAU7VWZ0_9MICO</name>
<evidence type="ECO:0000256" key="5">
    <source>
        <dbReference type="ARBA" id="ARBA00022989"/>
    </source>
</evidence>
<feature type="transmembrane region" description="Helical" evidence="8">
    <location>
        <begin position="81"/>
        <end position="101"/>
    </location>
</feature>
<dbReference type="GO" id="GO:0045436">
    <property type="term" value="F:lycopene beta cyclase activity"/>
    <property type="evidence" value="ECO:0007669"/>
    <property type="project" value="UniProtKB-ARBA"/>
</dbReference>
<evidence type="ECO:0000256" key="6">
    <source>
        <dbReference type="ARBA" id="ARBA00023136"/>
    </source>
</evidence>
<evidence type="ECO:0000256" key="1">
    <source>
        <dbReference type="ARBA" id="ARBA00004141"/>
    </source>
</evidence>